<evidence type="ECO:0000256" key="5">
    <source>
        <dbReference type="ARBA" id="ARBA00022692"/>
    </source>
</evidence>
<keyword evidence="3" id="KW-0813">Transport</keyword>
<evidence type="ECO:0000313" key="9">
    <source>
        <dbReference type="EMBL" id="OYR23371.1"/>
    </source>
</evidence>
<dbReference type="SUPFAM" id="SSF161098">
    <property type="entry name" value="MetI-like"/>
    <property type="match status" value="1"/>
</dbReference>
<dbReference type="GO" id="GO:0005886">
    <property type="term" value="C:plasma membrane"/>
    <property type="evidence" value="ECO:0007669"/>
    <property type="project" value="UniProtKB-SubCell"/>
</dbReference>
<dbReference type="Proteomes" id="UP000216478">
    <property type="component" value="Unassembled WGS sequence"/>
</dbReference>
<keyword evidence="5 8" id="KW-0812">Transmembrane</keyword>
<feature type="transmembrane region" description="Helical" evidence="8">
    <location>
        <begin position="23"/>
        <end position="49"/>
    </location>
</feature>
<feature type="transmembrane region" description="Helical" evidence="8">
    <location>
        <begin position="61"/>
        <end position="84"/>
    </location>
</feature>
<evidence type="ECO:0000256" key="1">
    <source>
        <dbReference type="ARBA" id="ARBA00004651"/>
    </source>
</evidence>
<comment type="caution">
    <text evidence="9">The sequence shown here is derived from an EMBL/GenBank/DDBJ whole genome shotgun (WGS) entry which is preliminary data.</text>
</comment>
<dbReference type="EMBL" id="NNRL01000056">
    <property type="protein sequence ID" value="OYR23371.1"/>
    <property type="molecule type" value="Genomic_DNA"/>
</dbReference>
<dbReference type="Gene3D" id="1.10.3720.10">
    <property type="entry name" value="MetI-like"/>
    <property type="match status" value="1"/>
</dbReference>
<dbReference type="InterPro" id="IPR035906">
    <property type="entry name" value="MetI-like_sf"/>
</dbReference>
<keyword evidence="7 8" id="KW-0472">Membrane</keyword>
<dbReference type="PANTHER" id="PTHR42929:SF5">
    <property type="entry name" value="ABC TRANSPORTER PERMEASE PROTEIN"/>
    <property type="match status" value="1"/>
</dbReference>
<keyword evidence="10" id="KW-1185">Reference proteome</keyword>
<evidence type="ECO:0000256" key="2">
    <source>
        <dbReference type="ARBA" id="ARBA00007069"/>
    </source>
</evidence>
<name>A0A256G9Q5_9HYPH</name>
<evidence type="ECO:0000256" key="3">
    <source>
        <dbReference type="ARBA" id="ARBA00022448"/>
    </source>
</evidence>
<dbReference type="RefSeq" id="WP_407923787.1">
    <property type="nucleotide sequence ID" value="NZ_NNRL01000056.1"/>
</dbReference>
<feature type="non-terminal residue" evidence="9">
    <location>
        <position position="124"/>
    </location>
</feature>
<accession>A0A256G9Q5</accession>
<evidence type="ECO:0000256" key="7">
    <source>
        <dbReference type="ARBA" id="ARBA00023136"/>
    </source>
</evidence>
<evidence type="ECO:0000256" key="4">
    <source>
        <dbReference type="ARBA" id="ARBA00022475"/>
    </source>
</evidence>
<protein>
    <submittedName>
        <fullName evidence="9">Putative membrane protein</fullName>
    </submittedName>
</protein>
<gene>
    <name evidence="9" type="ORF">CEV33_4685</name>
</gene>
<comment type="subcellular location">
    <subcellularLocation>
        <location evidence="1">Cell membrane</location>
        <topology evidence="1">Multi-pass membrane protein</topology>
    </subcellularLocation>
</comment>
<evidence type="ECO:0000256" key="8">
    <source>
        <dbReference type="SAM" id="Phobius"/>
    </source>
</evidence>
<dbReference type="AlphaFoldDB" id="A0A256G9Q5"/>
<comment type="similarity">
    <text evidence="2">Belongs to the binding-protein-dependent transport system permease family. CysTW subfamily.</text>
</comment>
<dbReference type="PANTHER" id="PTHR42929">
    <property type="entry name" value="INNER MEMBRANE ABC TRANSPORTER PERMEASE PROTEIN YDCU-RELATED-RELATED"/>
    <property type="match status" value="1"/>
</dbReference>
<feature type="transmembrane region" description="Helical" evidence="8">
    <location>
        <begin position="104"/>
        <end position="123"/>
    </location>
</feature>
<sequence length="124" mass="13640">MYLQVFTLENYVRFLADPFYRQVLWTTCAVSVATTAFCLLGSLPVAYFLSRSGSHLMKRLLIIAIVLPLLMGNVVRTAGWVIILDNSGVLKYAFGHFGLLTDTSLLYTTGAVVAGLTSVLLPFM</sequence>
<organism evidence="9 10">
    <name type="scientific">Brucella grignonensis</name>
    <dbReference type="NCBI Taxonomy" id="94627"/>
    <lineage>
        <taxon>Bacteria</taxon>
        <taxon>Pseudomonadati</taxon>
        <taxon>Pseudomonadota</taxon>
        <taxon>Alphaproteobacteria</taxon>
        <taxon>Hyphomicrobiales</taxon>
        <taxon>Brucellaceae</taxon>
        <taxon>Brucella/Ochrobactrum group</taxon>
        <taxon>Brucella</taxon>
    </lineage>
</organism>
<keyword evidence="4" id="KW-1003">Cell membrane</keyword>
<reference evidence="9 10" key="1">
    <citation type="submission" date="2017-07" db="EMBL/GenBank/DDBJ databases">
        <title>Phylogenetic study on the rhizospheric bacterium Ochrobactrum sp. A44.</title>
        <authorList>
            <person name="Krzyzanowska D.M."/>
            <person name="Ossowicki A."/>
            <person name="Rajewska M."/>
            <person name="Maciag T."/>
            <person name="Kaczynski Z."/>
            <person name="Czerwicka M."/>
            <person name="Jafra S."/>
        </authorList>
    </citation>
    <scope>NUCLEOTIDE SEQUENCE [LARGE SCALE GENOMIC DNA]</scope>
    <source>
        <strain evidence="9 10">OgA9a</strain>
    </source>
</reference>
<proteinExistence type="inferred from homology"/>
<keyword evidence="6 8" id="KW-1133">Transmembrane helix</keyword>
<evidence type="ECO:0000256" key="6">
    <source>
        <dbReference type="ARBA" id="ARBA00022989"/>
    </source>
</evidence>
<evidence type="ECO:0000313" key="10">
    <source>
        <dbReference type="Proteomes" id="UP000216478"/>
    </source>
</evidence>